<keyword evidence="2" id="KW-1185">Reference proteome</keyword>
<protein>
    <recommendedName>
        <fullName evidence="3">Phage gp6-like head-tail connector protein</fullName>
    </recommendedName>
</protein>
<accession>A0A1C0Y565</accession>
<evidence type="ECO:0000313" key="2">
    <source>
        <dbReference type="Proteomes" id="UP000093199"/>
    </source>
</evidence>
<dbReference type="RefSeq" id="WP_066548614.1">
    <property type="nucleotide sequence ID" value="NZ_MASJ01000042.1"/>
</dbReference>
<dbReference type="AlphaFoldDB" id="A0A1C0Y565"/>
<comment type="caution">
    <text evidence="1">The sequence shown here is derived from an EMBL/GenBank/DDBJ whole genome shotgun (WGS) entry which is preliminary data.</text>
</comment>
<proteinExistence type="predicted"/>
<dbReference type="Proteomes" id="UP000093199">
    <property type="component" value="Unassembled WGS sequence"/>
</dbReference>
<organism evidence="1 2">
    <name type="scientific">Caryophanon tenue</name>
    <dbReference type="NCBI Taxonomy" id="33978"/>
    <lineage>
        <taxon>Bacteria</taxon>
        <taxon>Bacillati</taxon>
        <taxon>Bacillota</taxon>
        <taxon>Bacilli</taxon>
        <taxon>Bacillales</taxon>
        <taxon>Caryophanaceae</taxon>
        <taxon>Caryophanon</taxon>
    </lineage>
</organism>
<reference evidence="1 2" key="1">
    <citation type="submission" date="2016-07" db="EMBL/GenBank/DDBJ databases">
        <title>Caryophanon tenue genome sequencing.</title>
        <authorList>
            <person name="Verma A."/>
            <person name="Pal Y."/>
            <person name="Krishnamurthi S."/>
        </authorList>
    </citation>
    <scope>NUCLEOTIDE SEQUENCE [LARGE SCALE GENOMIC DNA]</scope>
    <source>
        <strain evidence="1 2">DSM 14152</strain>
    </source>
</reference>
<dbReference type="OrthoDB" id="1808529at2"/>
<evidence type="ECO:0008006" key="3">
    <source>
        <dbReference type="Google" id="ProtNLM"/>
    </source>
</evidence>
<evidence type="ECO:0000313" key="1">
    <source>
        <dbReference type="EMBL" id="OCS82276.1"/>
    </source>
</evidence>
<sequence length="95" mass="10920">MSELTLANCLSLFKLDMGITHNLRDTLFINLIEASFKELEKMGIDFTNETAEDVQLIVDYSAWSYRKRQEDVGLPRNLQFKIHNRVIQKVGASDA</sequence>
<gene>
    <name evidence="1" type="ORF">A6M13_07525</name>
</gene>
<dbReference type="EMBL" id="MASJ01000042">
    <property type="protein sequence ID" value="OCS82276.1"/>
    <property type="molecule type" value="Genomic_DNA"/>
</dbReference>
<name>A0A1C0Y565_9BACL</name>
<dbReference type="STRING" id="33978.A6M13_07525"/>